<evidence type="ECO:0000256" key="2">
    <source>
        <dbReference type="ARBA" id="ARBA00013927"/>
    </source>
</evidence>
<evidence type="ECO:0000259" key="8">
    <source>
        <dbReference type="PROSITE" id="PS51284"/>
    </source>
</evidence>
<protein>
    <recommendedName>
        <fullName evidence="2">Anaphase-promoting complex subunit 10</fullName>
    </recommendedName>
</protein>
<feature type="compositionally biased region" description="Polar residues" evidence="7">
    <location>
        <begin position="851"/>
        <end position="865"/>
    </location>
</feature>
<accession>T2M2Z1</accession>
<organism evidence="10">
    <name type="scientific">Hydra vulgaris</name>
    <name type="common">Hydra</name>
    <name type="synonym">Hydra attenuata</name>
    <dbReference type="NCBI Taxonomy" id="6087"/>
    <lineage>
        <taxon>Eukaryota</taxon>
        <taxon>Metazoa</taxon>
        <taxon>Cnidaria</taxon>
        <taxon>Hydrozoa</taxon>
        <taxon>Hydroidolina</taxon>
        <taxon>Anthoathecata</taxon>
        <taxon>Aplanulata</taxon>
        <taxon>Hydridae</taxon>
        <taxon>Hydra</taxon>
    </lineage>
</organism>
<feature type="region of interest" description="Disordered" evidence="7">
    <location>
        <begin position="1218"/>
        <end position="1251"/>
    </location>
</feature>
<evidence type="ECO:0000256" key="3">
    <source>
        <dbReference type="ARBA" id="ARBA00022618"/>
    </source>
</evidence>
<dbReference type="Gene3D" id="2.60.120.260">
    <property type="entry name" value="Galactose-binding domain-like"/>
    <property type="match status" value="1"/>
</dbReference>
<dbReference type="Pfam" id="PF03256">
    <property type="entry name" value="ANAPC10"/>
    <property type="match status" value="1"/>
</dbReference>
<feature type="region of interest" description="Disordered" evidence="7">
    <location>
        <begin position="900"/>
        <end position="922"/>
    </location>
</feature>
<keyword evidence="6" id="KW-0131">Cell cycle</keyword>
<reference evidence="10" key="1">
    <citation type="journal article" date="2013" name="Genome Biol. Evol.">
        <title>Punctuated emergences of genetic and phenotypic innovations in eumetazoan, bilaterian, euteleostome, and hominidae ancestors.</title>
        <authorList>
            <person name="Wenger Y."/>
            <person name="Galliot B."/>
        </authorList>
    </citation>
    <scope>NUCLEOTIDE SEQUENCE</scope>
    <source>
        <tissue evidence="10">Whole animals</tissue>
    </source>
</reference>
<gene>
    <name evidence="10" type="primary">ANAPC10</name>
</gene>
<feature type="region of interest" description="Disordered" evidence="7">
    <location>
        <begin position="846"/>
        <end position="874"/>
    </location>
</feature>
<feature type="domain" description="DOC" evidence="8">
    <location>
        <begin position="1379"/>
        <end position="1562"/>
    </location>
</feature>
<evidence type="ECO:0000259" key="9">
    <source>
        <dbReference type="PROSITE" id="PS51444"/>
    </source>
</evidence>
<dbReference type="InterPro" id="IPR008979">
    <property type="entry name" value="Galactose-bd-like_sf"/>
</dbReference>
<dbReference type="PROSITE" id="PS51284">
    <property type="entry name" value="DOC"/>
    <property type="match status" value="1"/>
</dbReference>
<dbReference type="SUPFAM" id="SSF101447">
    <property type="entry name" value="Formin homology 2 domain (FH2 domain)"/>
    <property type="match status" value="1"/>
</dbReference>
<dbReference type="GO" id="GO:0051301">
    <property type="term" value="P:cell division"/>
    <property type="evidence" value="ECO:0007669"/>
    <property type="project" value="UniProtKB-KW"/>
</dbReference>
<dbReference type="EMBL" id="HAAD01000361">
    <property type="protein sequence ID" value="CDG66593.1"/>
    <property type="molecule type" value="mRNA"/>
</dbReference>
<evidence type="ECO:0000313" key="10">
    <source>
        <dbReference type="EMBL" id="CDG66593.1"/>
    </source>
</evidence>
<dbReference type="InterPro" id="IPR004939">
    <property type="entry name" value="APC_su10/DOC_dom"/>
</dbReference>
<dbReference type="InterPro" id="IPR015425">
    <property type="entry name" value="FH2_Formin"/>
</dbReference>
<dbReference type="Gene3D" id="1.20.58.2220">
    <property type="entry name" value="Formin, FH2 domain"/>
    <property type="match status" value="1"/>
</dbReference>
<keyword evidence="3" id="KW-0132">Cell division</keyword>
<feature type="non-terminal residue" evidence="10">
    <location>
        <position position="1"/>
    </location>
</feature>
<dbReference type="InterPro" id="IPR042201">
    <property type="entry name" value="FH2_Formin_sf"/>
</dbReference>
<feature type="compositionally biased region" description="Basic and acidic residues" evidence="7">
    <location>
        <begin position="900"/>
        <end position="917"/>
    </location>
</feature>
<dbReference type="SMART" id="SM01337">
    <property type="entry name" value="APC10"/>
    <property type="match status" value="1"/>
</dbReference>
<dbReference type="GO" id="GO:0070979">
    <property type="term" value="P:protein K11-linked ubiquitination"/>
    <property type="evidence" value="ECO:0007669"/>
    <property type="project" value="TreeGrafter"/>
</dbReference>
<name>T2M2Z1_HYDVU</name>
<dbReference type="SUPFAM" id="SSF49785">
    <property type="entry name" value="Galactose-binding domain-like"/>
    <property type="match status" value="1"/>
</dbReference>
<comment type="similarity">
    <text evidence="1">Belongs to the APC10 family.</text>
</comment>
<evidence type="ECO:0000256" key="4">
    <source>
        <dbReference type="ARBA" id="ARBA00022776"/>
    </source>
</evidence>
<dbReference type="CDD" id="cd08366">
    <property type="entry name" value="APC10"/>
    <property type="match status" value="1"/>
</dbReference>
<dbReference type="PANTHER" id="PTHR12936">
    <property type="entry name" value="ANAPHASE-PROMOTING COMPLEX 10"/>
    <property type="match status" value="1"/>
</dbReference>
<dbReference type="PANTHER" id="PTHR12936:SF0">
    <property type="entry name" value="ANAPHASE-PROMOTING COMPLEX SUBUNIT 10"/>
    <property type="match status" value="1"/>
</dbReference>
<evidence type="ECO:0000256" key="1">
    <source>
        <dbReference type="ARBA" id="ARBA00006762"/>
    </source>
</evidence>
<keyword evidence="5" id="KW-0833">Ubl conjugation pathway</keyword>
<sequence>ESIQMLNQKTEEIKCGIKEVKNSISNNNYKDQFVCALTHFSDKAYNTFYELLIGYSRMQFEFQEFVDFFKDDFTKTATEDFFGSFAIFLQHIVTTKDFLLKKEGESEGDTRTLNKLHFINCNTVTRLDNNIEKMSTNLINEEENVEFACLKEIKTNRMSVVKRAAKADVETVSNYKNEVCDNYEMVYTKGKSVPKKPQRLSDKNLEKLNNFPKDNDCIMREENEELEYGEHSIDKIAAKLSAVPINGSFSRGKMKQIPFMTANAWPLAVDICPDMNNLHYEADIIKTETIENQIASHKDNEVKNCSNVKYLCREPINEVINDSVQLGSSDCSSTDRLPMKKTNTFSPLPWVSPLNSPVEQRKLHRSGEEMLNSIGISKSSNIKRTTNDITKSLMNNQIKSEPQINAKNAQLQLQDAELYGINNTLSFHTYKNLEDDYDNGRRDKYEYDTFTENIENPLNGNIEIPLNEGLKLNKIKLENNEKPFHAKNENQSSNNSSDINLTDLNLKKNIDSSEKLYRNPLSSSEHEEALNTSRQHQTNPVFIDLMKAKLNADRQRPVFKRKITDHEEPLYASVIKESLQEYESQRSSNIITKNENLSVQKISTPVDFMSILQKKFVEANPDIHNNIHDNPSQLAIAYEPIYADVLEKTLIDYEKEKNEHERVRKLGLAFQSKFINDDTIDRSSPNFFGILEDNMIENKLLFADDSDSFNQKDEPICALVIKAALKWYRKTVIHQKSSKVKVGQASSLSRSPSDASSTSEEVRIINTSIMDSSPQVYLSDSELALPKIPSPDYTCSKFHVSDVFYEKDVEKKVESYLETSGISNENFFLLKEKTNNMESHPYHIDRPFWNETENNDSLKNNNTKRSSLKKKPSDIKPNSVSFFKNVEVFNENDELNEKEVVRKEEPLKGSPQIDKKNEKRKKTPYSELPVVQPLISANLIENKPIILNIPDNAGVMQSVELSEEDLQDIAKEHNISLEELKGGSLIYNLLFDLITTTYPNGKVTTKLVPQGQGEKFVNDILLKEKLREPKFPVLPSANTPPPLVNRLTKPKNISRSPIIPANSMDFDIRHGKDSLIRTIIPSPDYLDEVSEDTEKIIDLDLLKETEKKLKNLTYNEIDLKEVNEPFVKSINEPVSKSAGKKLFNNATPLSIEKNLIKLSIEYENPEYSSDSIQNINLKNNQPIAYDNKDLIFQSANQSVSRDVNQSIDQVKYDKVFKTIGRNDHNPDYNPDYEEDYCNEDPPQLPDRSKKPVKKSCLVVTPVSLPPPSPMPHSPKCKDQLIIAKFSPDLIFQSANQSVSRDVNQSIDQVKYDKVFKTIGRNDHNPDYNPDYEEDYCNEDPPQLPDRSKKPVKKSCLVVTPVSLPPPSPMPHSPKFLMADDSKINTIPISSIFSDDLQDQVREIGENAVWSLSSCKPGFGVSELRDNKLTTYFQSDGPQPHLINIQFPWKQAVRFVSIYTDYKSDESYTPNRISIRVGNDKHDLKQKELLELDEPCGWINVELDNNGNTLKTFMIQIAVLGNHQNGRDTHLRQIKVFAPKVNSTSYKIPSIEQLNDPVLTELSCIR</sequence>
<dbReference type="InterPro" id="IPR016901">
    <property type="entry name" value="APC10/Doc1"/>
</dbReference>
<proteinExistence type="evidence at transcript level"/>
<feature type="domain" description="FH2" evidence="9">
    <location>
        <begin position="1"/>
        <end position="118"/>
    </location>
</feature>
<dbReference type="FunFam" id="2.60.120.260:FF:000122">
    <property type="entry name" value="Anaphase-promoting complex subunit 10"/>
    <property type="match status" value="1"/>
</dbReference>
<dbReference type="OrthoDB" id="24948at2759"/>
<dbReference type="GO" id="GO:0031145">
    <property type="term" value="P:anaphase-promoting complex-dependent catabolic process"/>
    <property type="evidence" value="ECO:0007669"/>
    <property type="project" value="InterPro"/>
</dbReference>
<evidence type="ECO:0000256" key="6">
    <source>
        <dbReference type="ARBA" id="ARBA00023306"/>
    </source>
</evidence>
<dbReference type="PROSITE" id="PS51444">
    <property type="entry name" value="FH2"/>
    <property type="match status" value="1"/>
</dbReference>
<keyword evidence="4" id="KW-0498">Mitosis</keyword>
<evidence type="ECO:0000256" key="7">
    <source>
        <dbReference type="SAM" id="MobiDB-lite"/>
    </source>
</evidence>
<dbReference type="GO" id="GO:0005680">
    <property type="term" value="C:anaphase-promoting complex"/>
    <property type="evidence" value="ECO:0007669"/>
    <property type="project" value="InterPro"/>
</dbReference>
<evidence type="ECO:0000256" key="5">
    <source>
        <dbReference type="ARBA" id="ARBA00022786"/>
    </source>
</evidence>